<comment type="caution">
    <text evidence="2">The sequence shown here is derived from an EMBL/GenBank/DDBJ whole genome shotgun (WGS) entry which is preliminary data.</text>
</comment>
<dbReference type="PANTHER" id="PTHR33133:SF1">
    <property type="entry name" value="EXPRESSED PROTEIN-RELATED"/>
    <property type="match status" value="1"/>
</dbReference>
<dbReference type="OrthoDB" id="737323at2759"/>
<feature type="transmembrane region" description="Helical" evidence="1">
    <location>
        <begin position="185"/>
        <end position="205"/>
    </location>
</feature>
<proteinExistence type="predicted"/>
<gene>
    <name evidence="2" type="ORF">Taro_003656</name>
</gene>
<keyword evidence="1" id="KW-1133">Transmembrane helix</keyword>
<feature type="transmembrane region" description="Helical" evidence="1">
    <location>
        <begin position="153"/>
        <end position="178"/>
    </location>
</feature>
<evidence type="ECO:0000313" key="2">
    <source>
        <dbReference type="EMBL" id="MQL71345.1"/>
    </source>
</evidence>
<feature type="transmembrane region" description="Helical" evidence="1">
    <location>
        <begin position="239"/>
        <end position="258"/>
    </location>
</feature>
<keyword evidence="1" id="KW-0472">Membrane</keyword>
<organism evidence="2 3">
    <name type="scientific">Colocasia esculenta</name>
    <name type="common">Wild taro</name>
    <name type="synonym">Arum esculentum</name>
    <dbReference type="NCBI Taxonomy" id="4460"/>
    <lineage>
        <taxon>Eukaryota</taxon>
        <taxon>Viridiplantae</taxon>
        <taxon>Streptophyta</taxon>
        <taxon>Embryophyta</taxon>
        <taxon>Tracheophyta</taxon>
        <taxon>Spermatophyta</taxon>
        <taxon>Magnoliopsida</taxon>
        <taxon>Liliopsida</taxon>
        <taxon>Araceae</taxon>
        <taxon>Aroideae</taxon>
        <taxon>Colocasieae</taxon>
        <taxon>Colocasia</taxon>
    </lineage>
</organism>
<feature type="transmembrane region" description="Helical" evidence="1">
    <location>
        <begin position="278"/>
        <end position="299"/>
    </location>
</feature>
<name>A0A843TJZ9_COLES</name>
<dbReference type="Proteomes" id="UP000652761">
    <property type="component" value="Unassembled WGS sequence"/>
</dbReference>
<feature type="transmembrane region" description="Helical" evidence="1">
    <location>
        <begin position="113"/>
        <end position="133"/>
    </location>
</feature>
<dbReference type="EMBL" id="NMUH01000095">
    <property type="protein sequence ID" value="MQL71345.1"/>
    <property type="molecule type" value="Genomic_DNA"/>
</dbReference>
<keyword evidence="3" id="KW-1185">Reference proteome</keyword>
<dbReference type="AlphaFoldDB" id="A0A843TJZ9"/>
<reference evidence="2" key="1">
    <citation type="submission" date="2017-07" db="EMBL/GenBank/DDBJ databases">
        <title>Taro Niue Genome Assembly and Annotation.</title>
        <authorList>
            <person name="Atibalentja N."/>
            <person name="Keating K."/>
            <person name="Fields C.J."/>
        </authorList>
    </citation>
    <scope>NUCLEOTIDE SEQUENCE</scope>
    <source>
        <strain evidence="2">Niue_2</strain>
        <tissue evidence="2">Leaf</tissue>
    </source>
</reference>
<dbReference type="PANTHER" id="PTHR33133">
    <property type="entry name" value="OS08G0107100 PROTEIN-RELATED"/>
    <property type="match status" value="1"/>
</dbReference>
<evidence type="ECO:0000256" key="1">
    <source>
        <dbReference type="SAM" id="Phobius"/>
    </source>
</evidence>
<sequence length="333" mass="36327">MAKGEEILLVSQGHRQPPPSTVLQILHEAAKLTGRSWKPLLSIFLILLLPYSFVFLGNYLTITPLVLDMAKKLFMMSSKDPRSPEFRELLAAAVEDLRGITGAEVASMLVSNLLSLLLVMATVYTVAMAGRGIQVSLKDLLSRMRTWKGPVATWLYIHLLGSGYTTAWFILIGVSAFLSHGSVAVLAVSAVIAILAFLLLVYLQVVWNEGLVVSVVEGDFYGLAALGRASELIQGRRILGFRVNLIFMLMGVIWGGAYSFVNNLLPPSENMRLASQLIFLYANMLLIMFMLAAYVVLYYECKKSHGEELVTGGGLVYTRVPTAAPATLGGALP</sequence>
<protein>
    <submittedName>
        <fullName evidence="2">Uncharacterized protein</fullName>
    </submittedName>
</protein>
<feature type="transmembrane region" description="Helical" evidence="1">
    <location>
        <begin position="40"/>
        <end position="67"/>
    </location>
</feature>
<keyword evidence="1" id="KW-0812">Transmembrane</keyword>
<evidence type="ECO:0000313" key="3">
    <source>
        <dbReference type="Proteomes" id="UP000652761"/>
    </source>
</evidence>
<accession>A0A843TJZ9</accession>